<dbReference type="EMBL" id="BJYF01000029">
    <property type="protein sequence ID" value="GEN61193.1"/>
    <property type="molecule type" value="Genomic_DNA"/>
</dbReference>
<gene>
    <name evidence="2" type="ORF">ANI02nite_30770</name>
</gene>
<feature type="region of interest" description="Disordered" evidence="1">
    <location>
        <begin position="13"/>
        <end position="34"/>
    </location>
</feature>
<dbReference type="Proteomes" id="UP000321635">
    <property type="component" value="Unassembled WGS sequence"/>
</dbReference>
<evidence type="ECO:0000313" key="3">
    <source>
        <dbReference type="Proteomes" id="UP000321635"/>
    </source>
</evidence>
<evidence type="ECO:0000313" key="2">
    <source>
        <dbReference type="EMBL" id="GEN61193.1"/>
    </source>
</evidence>
<reference evidence="2 3" key="1">
    <citation type="submission" date="2019-07" db="EMBL/GenBank/DDBJ databases">
        <title>Whole genome shotgun sequence of Acetobacter nitrogenifigens NBRC 105050.</title>
        <authorList>
            <person name="Hosoyama A."/>
            <person name="Uohara A."/>
            <person name="Ohji S."/>
            <person name="Ichikawa N."/>
        </authorList>
    </citation>
    <scope>NUCLEOTIDE SEQUENCE [LARGE SCALE GENOMIC DNA]</scope>
    <source>
        <strain evidence="2 3">NBRC 105050</strain>
    </source>
</reference>
<dbReference type="RefSeq" id="WP_026398749.1">
    <property type="nucleotide sequence ID" value="NZ_BAPG01000180.1"/>
</dbReference>
<name>A0A511XE07_9PROT</name>
<proteinExistence type="predicted"/>
<dbReference type="AlphaFoldDB" id="A0A511XE07"/>
<accession>A0A511XE07</accession>
<protein>
    <submittedName>
        <fullName evidence="2">Uncharacterized protein</fullName>
    </submittedName>
</protein>
<keyword evidence="3" id="KW-1185">Reference proteome</keyword>
<evidence type="ECO:0000256" key="1">
    <source>
        <dbReference type="SAM" id="MobiDB-lite"/>
    </source>
</evidence>
<comment type="caution">
    <text evidence="2">The sequence shown here is derived from an EMBL/GenBank/DDBJ whole genome shotgun (WGS) entry which is preliminary data.</text>
</comment>
<dbReference type="STRING" id="1120919.GCA_000429165_03236"/>
<organism evidence="2 3">
    <name type="scientific">Acetobacter nitrogenifigens DSM 23921 = NBRC 105050</name>
    <dbReference type="NCBI Taxonomy" id="1120919"/>
    <lineage>
        <taxon>Bacteria</taxon>
        <taxon>Pseudomonadati</taxon>
        <taxon>Pseudomonadota</taxon>
        <taxon>Alphaproteobacteria</taxon>
        <taxon>Acetobacterales</taxon>
        <taxon>Acetobacteraceae</taxon>
        <taxon>Acetobacter</taxon>
    </lineage>
</organism>
<sequence length="95" mass="10426">MSEVTHMRAVLDAATERPQSANIPTDDLSHLPESGCSNHTIASLTERVRRLEVAVFDIVLPAFWNGRRLNNAEMARVIDLCPEGPREASDGRVGS</sequence>